<dbReference type="Pfam" id="PF06179">
    <property type="entry name" value="Med22"/>
    <property type="match status" value="1"/>
</dbReference>
<dbReference type="InterPro" id="IPR009332">
    <property type="entry name" value="Med22"/>
</dbReference>
<evidence type="ECO:0000256" key="3">
    <source>
        <dbReference type="ARBA" id="ARBA00023015"/>
    </source>
</evidence>
<keyword evidence="4" id="KW-0804">Transcription</keyword>
<comment type="similarity">
    <text evidence="2">Belongs to the Mediator complex subunit 22 family.</text>
</comment>
<dbReference type="VEuPathDB" id="FungiDB:SAPIO_CDS5882"/>
<gene>
    <name evidence="7" type="ORF">SAPIO_CDS5882</name>
</gene>
<protein>
    <submittedName>
        <fullName evidence="7">Uncharacterized protein</fullName>
    </submittedName>
</protein>
<keyword evidence="8" id="KW-1185">Reference proteome</keyword>
<evidence type="ECO:0000256" key="2">
    <source>
        <dbReference type="ARBA" id="ARBA00005942"/>
    </source>
</evidence>
<dbReference type="EMBL" id="JOWA01000099">
    <property type="protein sequence ID" value="KEZ42631.1"/>
    <property type="molecule type" value="Genomic_DNA"/>
</dbReference>
<dbReference type="GO" id="GO:0016592">
    <property type="term" value="C:mediator complex"/>
    <property type="evidence" value="ECO:0007669"/>
    <property type="project" value="InterPro"/>
</dbReference>
<proteinExistence type="inferred from homology"/>
<keyword evidence="5" id="KW-0539">Nucleus</keyword>
<dbReference type="Proteomes" id="UP000028545">
    <property type="component" value="Unassembled WGS sequence"/>
</dbReference>
<comment type="caution">
    <text evidence="7">The sequence shown here is derived from an EMBL/GenBank/DDBJ whole genome shotgun (WGS) entry which is preliminary data.</text>
</comment>
<dbReference type="GO" id="GO:0003712">
    <property type="term" value="F:transcription coregulator activity"/>
    <property type="evidence" value="ECO:0007669"/>
    <property type="project" value="InterPro"/>
</dbReference>
<keyword evidence="3" id="KW-0805">Transcription regulation</keyword>
<dbReference type="RefSeq" id="XP_016642430.1">
    <property type="nucleotide sequence ID" value="XM_016788114.1"/>
</dbReference>
<dbReference type="GeneID" id="27724954"/>
<dbReference type="HOGENOM" id="CLU_2373231_0_0_1"/>
<reference evidence="7 8" key="1">
    <citation type="journal article" date="2014" name="Genome Announc.">
        <title>Draft genome sequence of the pathogenic fungus Scedosporium apiospermum.</title>
        <authorList>
            <person name="Vandeputte P."/>
            <person name="Ghamrawi S."/>
            <person name="Rechenmann M."/>
            <person name="Iltis A."/>
            <person name="Giraud S."/>
            <person name="Fleury M."/>
            <person name="Thornton C."/>
            <person name="Delhaes L."/>
            <person name="Meyer W."/>
            <person name="Papon N."/>
            <person name="Bouchara J.P."/>
        </authorList>
    </citation>
    <scope>NUCLEOTIDE SEQUENCE [LARGE SCALE GENOMIC DNA]</scope>
    <source>
        <strain evidence="7 8">IHEM 14462</strain>
    </source>
</reference>
<dbReference type="KEGG" id="sapo:SAPIO_CDS5882"/>
<dbReference type="OrthoDB" id="203279at2759"/>
<dbReference type="AlphaFoldDB" id="A0A084G5L9"/>
<organism evidence="7 8">
    <name type="scientific">Pseudallescheria apiosperma</name>
    <name type="common">Scedosporium apiospermum</name>
    <dbReference type="NCBI Taxonomy" id="563466"/>
    <lineage>
        <taxon>Eukaryota</taxon>
        <taxon>Fungi</taxon>
        <taxon>Dikarya</taxon>
        <taxon>Ascomycota</taxon>
        <taxon>Pezizomycotina</taxon>
        <taxon>Sordariomycetes</taxon>
        <taxon>Hypocreomycetidae</taxon>
        <taxon>Microascales</taxon>
        <taxon>Microascaceae</taxon>
        <taxon>Scedosporium</taxon>
    </lineage>
</organism>
<evidence type="ECO:0000313" key="7">
    <source>
        <dbReference type="EMBL" id="KEZ42631.1"/>
    </source>
</evidence>
<evidence type="ECO:0000256" key="5">
    <source>
        <dbReference type="ARBA" id="ARBA00023242"/>
    </source>
</evidence>
<sequence length="96" mass="10704">MGVSRLSMQLEFEGLNTALKDLLALSRRIKELWIFGPLASDQDSTRQQAGDLERDVLQVAKLVNGLEESTMNELARKYGGTWKDKPKEAGQGRGQI</sequence>
<comment type="subcellular location">
    <subcellularLocation>
        <location evidence="1">Nucleus</location>
    </subcellularLocation>
</comment>
<evidence type="ECO:0000256" key="6">
    <source>
        <dbReference type="SAM" id="MobiDB-lite"/>
    </source>
</evidence>
<evidence type="ECO:0000256" key="4">
    <source>
        <dbReference type="ARBA" id="ARBA00023163"/>
    </source>
</evidence>
<name>A0A084G5L9_PSEDA</name>
<feature type="region of interest" description="Disordered" evidence="6">
    <location>
        <begin position="77"/>
        <end position="96"/>
    </location>
</feature>
<accession>A0A084G5L9</accession>
<evidence type="ECO:0000256" key="1">
    <source>
        <dbReference type="ARBA" id="ARBA00004123"/>
    </source>
</evidence>
<dbReference type="GO" id="GO:0006357">
    <property type="term" value="P:regulation of transcription by RNA polymerase II"/>
    <property type="evidence" value="ECO:0007669"/>
    <property type="project" value="InterPro"/>
</dbReference>
<evidence type="ECO:0000313" key="8">
    <source>
        <dbReference type="Proteomes" id="UP000028545"/>
    </source>
</evidence>